<dbReference type="GO" id="GO:0005861">
    <property type="term" value="C:troponin complex"/>
    <property type="evidence" value="ECO:0007669"/>
    <property type="project" value="InterPro"/>
</dbReference>
<dbReference type="GO" id="GO:0045214">
    <property type="term" value="P:sarcomere organization"/>
    <property type="evidence" value="ECO:0007669"/>
    <property type="project" value="TreeGrafter"/>
</dbReference>
<dbReference type="Proteomes" id="UP000031036">
    <property type="component" value="Unassembled WGS sequence"/>
</dbReference>
<feature type="compositionally biased region" description="Polar residues" evidence="1">
    <location>
        <begin position="104"/>
        <end position="115"/>
    </location>
</feature>
<feature type="compositionally biased region" description="Basic and acidic residues" evidence="1">
    <location>
        <begin position="69"/>
        <end position="89"/>
    </location>
</feature>
<feature type="compositionally biased region" description="Acidic residues" evidence="1">
    <location>
        <begin position="24"/>
        <end position="36"/>
    </location>
</feature>
<protein>
    <submittedName>
        <fullName evidence="2">Troponin T</fullName>
    </submittedName>
</protein>
<dbReference type="AlphaFoldDB" id="A0A0B2VVN6"/>
<dbReference type="PANTHER" id="PTHR11521:SF1">
    <property type="entry name" value="TROPONIN T, SKELETAL MUSCLE"/>
    <property type="match status" value="1"/>
</dbReference>
<evidence type="ECO:0000256" key="1">
    <source>
        <dbReference type="SAM" id="MobiDB-lite"/>
    </source>
</evidence>
<comment type="caution">
    <text evidence="2">The sequence shown here is derived from an EMBL/GenBank/DDBJ whole genome shotgun (WGS) entry which is preliminary data.</text>
</comment>
<dbReference type="InterPro" id="IPR027707">
    <property type="entry name" value="TNNT"/>
</dbReference>
<dbReference type="PANTHER" id="PTHR11521">
    <property type="entry name" value="TROPONIN T"/>
    <property type="match status" value="1"/>
</dbReference>
<dbReference type="EMBL" id="JPKZ01000882">
    <property type="protein sequence ID" value="KHN85020.1"/>
    <property type="molecule type" value="Genomic_DNA"/>
</dbReference>
<name>A0A0B2VVN6_TOXCA</name>
<accession>A0A0B2VVN6</accession>
<organism evidence="2 3">
    <name type="scientific">Toxocara canis</name>
    <name type="common">Canine roundworm</name>
    <dbReference type="NCBI Taxonomy" id="6265"/>
    <lineage>
        <taxon>Eukaryota</taxon>
        <taxon>Metazoa</taxon>
        <taxon>Ecdysozoa</taxon>
        <taxon>Nematoda</taxon>
        <taxon>Chromadorea</taxon>
        <taxon>Rhabditida</taxon>
        <taxon>Spirurina</taxon>
        <taxon>Ascaridomorpha</taxon>
        <taxon>Ascaridoidea</taxon>
        <taxon>Toxocaridae</taxon>
        <taxon>Toxocara</taxon>
    </lineage>
</organism>
<evidence type="ECO:0000313" key="2">
    <source>
        <dbReference type="EMBL" id="KHN85020.1"/>
    </source>
</evidence>
<dbReference type="GO" id="GO:0005523">
    <property type="term" value="F:tropomyosin binding"/>
    <property type="evidence" value="ECO:0007669"/>
    <property type="project" value="TreeGrafter"/>
</dbReference>
<dbReference type="GO" id="GO:0006936">
    <property type="term" value="P:muscle contraction"/>
    <property type="evidence" value="ECO:0007669"/>
    <property type="project" value="TreeGrafter"/>
</dbReference>
<feature type="compositionally biased region" description="Basic and acidic residues" evidence="1">
    <location>
        <begin position="37"/>
        <end position="48"/>
    </location>
</feature>
<gene>
    <name evidence="2" type="primary">mup-2</name>
    <name evidence="2" type="ORF">Tcan_03249</name>
</gene>
<evidence type="ECO:0000313" key="3">
    <source>
        <dbReference type="Proteomes" id="UP000031036"/>
    </source>
</evidence>
<dbReference type="STRING" id="6265.A0A0B2VVN6"/>
<keyword evidence="3" id="KW-1185">Reference proteome</keyword>
<feature type="region of interest" description="Disordered" evidence="1">
    <location>
        <begin position="14"/>
        <end position="115"/>
    </location>
</feature>
<reference evidence="2 3" key="1">
    <citation type="submission" date="2014-11" db="EMBL/GenBank/DDBJ databases">
        <title>Genetic blueprint of the zoonotic pathogen Toxocara canis.</title>
        <authorList>
            <person name="Zhu X.-Q."/>
            <person name="Korhonen P.K."/>
            <person name="Cai H."/>
            <person name="Young N.D."/>
            <person name="Nejsum P."/>
            <person name="von Samson-Himmelstjerna G."/>
            <person name="Boag P.R."/>
            <person name="Tan P."/>
            <person name="Li Q."/>
            <person name="Min J."/>
            <person name="Yang Y."/>
            <person name="Wang X."/>
            <person name="Fang X."/>
            <person name="Hall R.S."/>
            <person name="Hofmann A."/>
            <person name="Sternberg P.W."/>
            <person name="Jex A.R."/>
            <person name="Gasser R.B."/>
        </authorList>
    </citation>
    <scope>NUCLEOTIDE SEQUENCE [LARGE SCALE GENOMIC DNA]</scope>
    <source>
        <strain evidence="2">PN_DK_2014</strain>
    </source>
</reference>
<dbReference type="GO" id="GO:0006937">
    <property type="term" value="P:regulation of muscle contraction"/>
    <property type="evidence" value="ECO:0007669"/>
    <property type="project" value="InterPro"/>
</dbReference>
<sequence>MFICNEEAELSAAKALDSCRAPEPEPEPEPDAEEQHEEARSRRPPAEKIDEEPKEMTEAEQAMLAAKKRHEEEEAAKMQDYEERRRQEREQEEEELRQLKERSTLSPSSVYVTYL</sequence>
<proteinExistence type="predicted"/>